<gene>
    <name evidence="1" type="ORF">AVEN_63253_1</name>
</gene>
<name>A0A4Y2B1C4_ARAVE</name>
<dbReference type="Proteomes" id="UP000499080">
    <property type="component" value="Unassembled WGS sequence"/>
</dbReference>
<organism evidence="1 2">
    <name type="scientific">Araneus ventricosus</name>
    <name type="common">Orbweaver spider</name>
    <name type="synonym">Epeira ventricosa</name>
    <dbReference type="NCBI Taxonomy" id="182803"/>
    <lineage>
        <taxon>Eukaryota</taxon>
        <taxon>Metazoa</taxon>
        <taxon>Ecdysozoa</taxon>
        <taxon>Arthropoda</taxon>
        <taxon>Chelicerata</taxon>
        <taxon>Arachnida</taxon>
        <taxon>Araneae</taxon>
        <taxon>Araneomorphae</taxon>
        <taxon>Entelegynae</taxon>
        <taxon>Araneoidea</taxon>
        <taxon>Araneidae</taxon>
        <taxon>Araneus</taxon>
    </lineage>
</organism>
<keyword evidence="2" id="KW-1185">Reference proteome</keyword>
<proteinExistence type="predicted"/>
<evidence type="ECO:0000313" key="1">
    <source>
        <dbReference type="EMBL" id="GBL85950.1"/>
    </source>
</evidence>
<comment type="caution">
    <text evidence="1">The sequence shown here is derived from an EMBL/GenBank/DDBJ whole genome shotgun (WGS) entry which is preliminary data.</text>
</comment>
<evidence type="ECO:0000313" key="2">
    <source>
        <dbReference type="Proteomes" id="UP000499080"/>
    </source>
</evidence>
<sequence length="148" mass="16733">MESPKRKIKSKANKVKVYNVNLLTIIIFDIPVLQESLCTLLPLVTLYAGQYDLTEARTDVRSIMSPYESTITPPTSPFSEPFSSFPVWMDGGESEKPLSQKDCNLLIDVGLKPSFRIFPVHAFSKCRLLSGNLKSHEMIFSQKFDDTQ</sequence>
<reference evidence="1 2" key="1">
    <citation type="journal article" date="2019" name="Sci. Rep.">
        <title>Orb-weaving spider Araneus ventricosus genome elucidates the spidroin gene catalogue.</title>
        <authorList>
            <person name="Kono N."/>
            <person name="Nakamura H."/>
            <person name="Ohtoshi R."/>
            <person name="Moran D.A.P."/>
            <person name="Shinohara A."/>
            <person name="Yoshida Y."/>
            <person name="Fujiwara M."/>
            <person name="Mori M."/>
            <person name="Tomita M."/>
            <person name="Arakawa K."/>
        </authorList>
    </citation>
    <scope>NUCLEOTIDE SEQUENCE [LARGE SCALE GENOMIC DNA]</scope>
</reference>
<dbReference type="EMBL" id="BGPR01000045">
    <property type="protein sequence ID" value="GBL85950.1"/>
    <property type="molecule type" value="Genomic_DNA"/>
</dbReference>
<accession>A0A4Y2B1C4</accession>
<dbReference type="AlphaFoldDB" id="A0A4Y2B1C4"/>
<protein>
    <submittedName>
        <fullName evidence="1">Uncharacterized protein</fullName>
    </submittedName>
</protein>